<dbReference type="InterPro" id="IPR036390">
    <property type="entry name" value="WH_DNA-bd_sf"/>
</dbReference>
<dbReference type="SMART" id="SM00346">
    <property type="entry name" value="HTH_ICLR"/>
    <property type="match status" value="1"/>
</dbReference>
<dbReference type="Gene3D" id="3.30.450.40">
    <property type="match status" value="1"/>
</dbReference>
<evidence type="ECO:0000259" key="5">
    <source>
        <dbReference type="PROSITE" id="PS51077"/>
    </source>
</evidence>
<dbReference type="PROSITE" id="PS51078">
    <property type="entry name" value="ICLR_ED"/>
    <property type="match status" value="1"/>
</dbReference>
<dbReference type="RefSeq" id="WP_184585028.1">
    <property type="nucleotide sequence ID" value="NZ_JACHJT010000002.1"/>
</dbReference>
<keyword evidence="2 7" id="KW-0238">DNA-binding</keyword>
<dbReference type="SUPFAM" id="SSF55781">
    <property type="entry name" value="GAF domain-like"/>
    <property type="match status" value="1"/>
</dbReference>
<evidence type="ECO:0000256" key="1">
    <source>
        <dbReference type="ARBA" id="ARBA00023015"/>
    </source>
</evidence>
<accession>A0A7W7RPI9</accession>
<feature type="domain" description="IclR-ED" evidence="6">
    <location>
        <begin position="69"/>
        <end position="219"/>
    </location>
</feature>
<keyword evidence="3" id="KW-0804">Transcription</keyword>
<dbReference type="Proteomes" id="UP000523007">
    <property type="component" value="Unassembled WGS sequence"/>
</dbReference>
<gene>
    <name evidence="7" type="ORF">F4561_006167</name>
</gene>
<dbReference type="GO" id="GO:0003677">
    <property type="term" value="F:DNA binding"/>
    <property type="evidence" value="ECO:0007669"/>
    <property type="project" value="UniProtKB-KW"/>
</dbReference>
<evidence type="ECO:0000313" key="8">
    <source>
        <dbReference type="Proteomes" id="UP000523007"/>
    </source>
</evidence>
<dbReference type="InterPro" id="IPR050707">
    <property type="entry name" value="HTH_MetabolicPath_Reg"/>
</dbReference>
<dbReference type="PROSITE" id="PS51077">
    <property type="entry name" value="HTH_ICLR"/>
    <property type="match status" value="1"/>
</dbReference>
<feature type="domain" description="HTH iclR-type" evidence="5">
    <location>
        <begin position="5"/>
        <end position="68"/>
    </location>
</feature>
<feature type="compositionally biased region" description="Low complexity" evidence="4">
    <location>
        <begin position="204"/>
        <end position="219"/>
    </location>
</feature>
<proteinExistence type="predicted"/>
<reference evidence="7 8" key="1">
    <citation type="submission" date="2020-08" db="EMBL/GenBank/DDBJ databases">
        <title>Sequencing the genomes of 1000 actinobacteria strains.</title>
        <authorList>
            <person name="Klenk H.-P."/>
        </authorList>
    </citation>
    <scope>NUCLEOTIDE SEQUENCE [LARGE SCALE GENOMIC DNA]</scope>
    <source>
        <strain evidence="7 8">DSM 102030</strain>
    </source>
</reference>
<dbReference type="GO" id="GO:0003700">
    <property type="term" value="F:DNA-binding transcription factor activity"/>
    <property type="evidence" value="ECO:0007669"/>
    <property type="project" value="TreeGrafter"/>
</dbReference>
<evidence type="ECO:0000256" key="3">
    <source>
        <dbReference type="ARBA" id="ARBA00023163"/>
    </source>
</evidence>
<dbReference type="InterPro" id="IPR036388">
    <property type="entry name" value="WH-like_DNA-bd_sf"/>
</dbReference>
<dbReference type="InterPro" id="IPR029016">
    <property type="entry name" value="GAF-like_dom_sf"/>
</dbReference>
<dbReference type="PANTHER" id="PTHR30136">
    <property type="entry name" value="HELIX-TURN-HELIX TRANSCRIPTIONAL REGULATOR, ICLR FAMILY"/>
    <property type="match status" value="1"/>
</dbReference>
<dbReference type="GO" id="GO:0045892">
    <property type="term" value="P:negative regulation of DNA-templated transcription"/>
    <property type="evidence" value="ECO:0007669"/>
    <property type="project" value="TreeGrafter"/>
</dbReference>
<dbReference type="SUPFAM" id="SSF46785">
    <property type="entry name" value="Winged helix' DNA-binding domain"/>
    <property type="match status" value="1"/>
</dbReference>
<evidence type="ECO:0000256" key="4">
    <source>
        <dbReference type="SAM" id="MobiDB-lite"/>
    </source>
</evidence>
<dbReference type="PANTHER" id="PTHR30136:SF2">
    <property type="entry name" value="TRANSCRIPTIONAL REGULATOR ICLR"/>
    <property type="match status" value="1"/>
</dbReference>
<dbReference type="Gene3D" id="1.10.10.10">
    <property type="entry name" value="Winged helix-like DNA-binding domain superfamily/Winged helix DNA-binding domain"/>
    <property type="match status" value="1"/>
</dbReference>
<feature type="region of interest" description="Disordered" evidence="4">
    <location>
        <begin position="157"/>
        <end position="219"/>
    </location>
</feature>
<dbReference type="EMBL" id="JACHJT010000002">
    <property type="protein sequence ID" value="MBB4935273.1"/>
    <property type="molecule type" value="Genomic_DNA"/>
</dbReference>
<keyword evidence="8" id="KW-1185">Reference proteome</keyword>
<name>A0A7W7RPI9_9ACTN</name>
<dbReference type="InterPro" id="IPR014757">
    <property type="entry name" value="Tscrpt_reg_IclR_C"/>
</dbReference>
<comment type="caution">
    <text evidence="7">The sequence shown here is derived from an EMBL/GenBank/DDBJ whole genome shotgun (WGS) entry which is preliminary data.</text>
</comment>
<dbReference type="AlphaFoldDB" id="A0A7W7RPI9"/>
<evidence type="ECO:0000313" key="7">
    <source>
        <dbReference type="EMBL" id="MBB4935273.1"/>
    </source>
</evidence>
<evidence type="ECO:0000259" key="6">
    <source>
        <dbReference type="PROSITE" id="PS51078"/>
    </source>
</evidence>
<keyword evidence="1" id="KW-0805">Transcription regulation</keyword>
<organism evidence="7 8">
    <name type="scientific">Lipingzhangella halophila</name>
    <dbReference type="NCBI Taxonomy" id="1783352"/>
    <lineage>
        <taxon>Bacteria</taxon>
        <taxon>Bacillati</taxon>
        <taxon>Actinomycetota</taxon>
        <taxon>Actinomycetes</taxon>
        <taxon>Streptosporangiales</taxon>
        <taxon>Nocardiopsidaceae</taxon>
        <taxon>Lipingzhangella</taxon>
    </lineage>
</organism>
<dbReference type="Pfam" id="PF01614">
    <property type="entry name" value="IclR_C"/>
    <property type="match status" value="1"/>
</dbReference>
<sequence length="219" mass="23651">MARRTPALIRSLDILELFTDGRESVSAPGIVRELNLPRPSAHELPHTLSDRGYPRPHPDVPGRYQPGLQLFRLGSAYTEQLDLAKLGQQVAQDLVARCSETSHVAILDGTHVVYIAKVDSSQAVRMVSTLGGRILAHCTVLGKALLSALTESELRERFGHGPNHVPGPRSPRREWPRGGAPGPVCTQGRGRARTGCRRAGPVRTGGRPASRRSGSGSTR</sequence>
<dbReference type="Pfam" id="PF09339">
    <property type="entry name" value="HTH_IclR"/>
    <property type="match status" value="1"/>
</dbReference>
<protein>
    <submittedName>
        <fullName evidence="7">DNA-binding IclR family transcriptional regulator</fullName>
    </submittedName>
</protein>
<evidence type="ECO:0000256" key="2">
    <source>
        <dbReference type="ARBA" id="ARBA00023125"/>
    </source>
</evidence>
<dbReference type="InterPro" id="IPR005471">
    <property type="entry name" value="Tscrpt_reg_IclR_N"/>
</dbReference>